<name>A9VBK8_MONBE</name>
<dbReference type="STRING" id="81824.A9VBK8"/>
<accession>A9VBK8</accession>
<dbReference type="NCBIfam" id="NF002614">
    <property type="entry name" value="PRK02265.1"/>
    <property type="match status" value="2"/>
</dbReference>
<dbReference type="KEGG" id="mbr:MONBRDRAFT_29605"/>
<gene>
    <name evidence="1" type="ORF">MONBRDRAFT_29605</name>
</gene>
<reference evidence="1 2" key="1">
    <citation type="journal article" date="2008" name="Nature">
        <title>The genome of the choanoflagellate Monosiga brevicollis and the origin of metazoans.</title>
        <authorList>
            <consortium name="JGI Sequencing"/>
            <person name="King N."/>
            <person name="Westbrook M.J."/>
            <person name="Young S.L."/>
            <person name="Kuo A."/>
            <person name="Abedin M."/>
            <person name="Chapman J."/>
            <person name="Fairclough S."/>
            <person name="Hellsten U."/>
            <person name="Isogai Y."/>
            <person name="Letunic I."/>
            <person name="Marr M."/>
            <person name="Pincus D."/>
            <person name="Putnam N."/>
            <person name="Rokas A."/>
            <person name="Wright K.J."/>
            <person name="Zuzow R."/>
            <person name="Dirks W."/>
            <person name="Good M."/>
            <person name="Goodstein D."/>
            <person name="Lemons D."/>
            <person name="Li W."/>
            <person name="Lyons J.B."/>
            <person name="Morris A."/>
            <person name="Nichols S."/>
            <person name="Richter D.J."/>
            <person name="Salamov A."/>
            <person name="Bork P."/>
            <person name="Lim W.A."/>
            <person name="Manning G."/>
            <person name="Miller W.T."/>
            <person name="McGinnis W."/>
            <person name="Shapiro H."/>
            <person name="Tjian R."/>
            <person name="Grigoriev I.V."/>
            <person name="Rokhsar D."/>
        </authorList>
    </citation>
    <scope>NUCLEOTIDE SEQUENCE [LARGE SCALE GENOMIC DNA]</scope>
    <source>
        <strain evidence="2">MX1 / ATCC 50154</strain>
    </source>
</reference>
<dbReference type="Pfam" id="PF06314">
    <property type="entry name" value="ADC"/>
    <property type="match status" value="2"/>
</dbReference>
<protein>
    <recommendedName>
        <fullName evidence="3">Acetoacetate decarboxylase</fullName>
    </recommendedName>
</protein>
<dbReference type="eggNOG" id="ENOG502RXEA">
    <property type="taxonomic scope" value="Eukaryota"/>
</dbReference>
<organism evidence="1 2">
    <name type="scientific">Monosiga brevicollis</name>
    <name type="common">Choanoflagellate</name>
    <dbReference type="NCBI Taxonomy" id="81824"/>
    <lineage>
        <taxon>Eukaryota</taxon>
        <taxon>Choanoflagellata</taxon>
        <taxon>Craspedida</taxon>
        <taxon>Salpingoecidae</taxon>
        <taxon>Monosiga</taxon>
    </lineage>
</organism>
<proteinExistence type="predicted"/>
<dbReference type="InterPro" id="IPR023375">
    <property type="entry name" value="ADC_dom_sf"/>
</dbReference>
<dbReference type="Gene3D" id="2.40.400.10">
    <property type="entry name" value="Acetoacetate decarboxylase-like"/>
    <property type="match status" value="2"/>
</dbReference>
<dbReference type="GO" id="GO:0016829">
    <property type="term" value="F:lyase activity"/>
    <property type="evidence" value="ECO:0007669"/>
    <property type="project" value="InterPro"/>
</dbReference>
<sequence>MGRRALATTPAVHAGALNGCLTHDDIVGLPSAPAISPSFPLGPYRFVNREYCLIEYETDLDRLKKVVPWPLKPTSNRVIYEWINMPDSSGFGSYSESGCIVPCELNGQSVNYTLSMYLDDEPPTAAGREIWGFPKRHGLPRLKVEKDTLTGSLTYVGQEAALGTMVYKHTPLSEEKVREKLCKTTCNLRLIPDVNGGLARAQLVGFELEDVTVHEAWSGPARLHLVPHATTPAADLTVRRVIGGTHVRTDLTLPHGRVLYDYNNPTDEYGTPDMDQLHPAEILKAPSMPIMAPSYPRKFSTLRNREYVFFKFKTDVEILRQHLPELCEVNPEGDIYFAWISTEGHGLGAYNKCDIKIPCTFKGKPYLFSVLAVLDSGVALNAGREILGQPCKYGFPTVAVEKDTLACTLRFGEQLVATGTSVFKYQRADSDEARDLLTTPELNLKFIPGVDGRADIAQLVSVKHGDVHLDDSLLYTGKGRLALRPHVNAPLADFPVQSDSQVLHVRVNSMSIKQTQVVHDYLA</sequence>
<keyword evidence="2" id="KW-1185">Reference proteome</keyword>
<evidence type="ECO:0008006" key="3">
    <source>
        <dbReference type="Google" id="ProtNLM"/>
    </source>
</evidence>
<dbReference type="OMA" id="YEWINMP"/>
<dbReference type="InParanoid" id="A9VBK8"/>
<evidence type="ECO:0000313" key="2">
    <source>
        <dbReference type="Proteomes" id="UP000001357"/>
    </source>
</evidence>
<evidence type="ECO:0000313" key="1">
    <source>
        <dbReference type="EMBL" id="EDQ85114.1"/>
    </source>
</evidence>
<dbReference type="InterPro" id="IPR010451">
    <property type="entry name" value="Acetoacetate_decarboxylase"/>
</dbReference>
<dbReference type="GeneID" id="5895340"/>
<dbReference type="Proteomes" id="UP000001357">
    <property type="component" value="Unassembled WGS sequence"/>
</dbReference>
<dbReference type="EMBL" id="CH991577">
    <property type="protein sequence ID" value="EDQ85114.1"/>
    <property type="molecule type" value="Genomic_DNA"/>
</dbReference>
<dbReference type="AlphaFoldDB" id="A9VBK8"/>
<dbReference type="RefSeq" id="XP_001750118.1">
    <property type="nucleotide sequence ID" value="XM_001750066.1"/>
</dbReference>
<dbReference type="SUPFAM" id="SSF160104">
    <property type="entry name" value="Acetoacetate decarboxylase-like"/>
    <property type="match status" value="2"/>
</dbReference>